<keyword evidence="4" id="KW-1185">Reference proteome</keyword>
<dbReference type="InterPro" id="IPR003593">
    <property type="entry name" value="AAA+_ATPase"/>
</dbReference>
<evidence type="ECO:0000259" key="2">
    <source>
        <dbReference type="SMART" id="SM00382"/>
    </source>
</evidence>
<accession>A0ABP8Y0D6</accession>
<dbReference type="SUPFAM" id="SSF52540">
    <property type="entry name" value="P-loop containing nucleoside triphosphate hydrolases"/>
    <property type="match status" value="1"/>
</dbReference>
<feature type="region of interest" description="Disordered" evidence="1">
    <location>
        <begin position="1"/>
        <end position="21"/>
    </location>
</feature>
<dbReference type="SMART" id="SM00382">
    <property type="entry name" value="AAA"/>
    <property type="match status" value="1"/>
</dbReference>
<protein>
    <submittedName>
        <fullName evidence="3">TniB family NTP-binding protein</fullName>
    </submittedName>
</protein>
<name>A0ABP8Y0D6_9MICO</name>
<gene>
    <name evidence="3" type="ORF">GCM10023198_47110</name>
</gene>
<dbReference type="EMBL" id="BAABHM010000026">
    <property type="protein sequence ID" value="GAA4718098.1"/>
    <property type="molecule type" value="Genomic_DNA"/>
</dbReference>
<sequence>MVSESQNWTGEEAAGENLDHLHARTRSVARLPAEERLRHVRADRWIGYSRATAALDRLETLYAWPGKQRMPNLLLIGPTNNGKSMIIEKFRRLHPPTSHSDREQMPVLAVQMPSEPSVIRFYVALLAAMGAPLRTRQRLADLEQAALSLLRAVEVRVLVIDELHNVLAGRGEARREFLNLIRFLGNELRIPLVGVGTREAYLAIRSDDQLENRFEPFTLPRWEPDEEARSLLASFAAAFPLRRRSTIATEDMARYLLTRSEGTIGELAHLLTDAAVAAIESGEEAINQRTLLMAPYVGPTERRRMFERELA</sequence>
<organism evidence="3 4">
    <name type="scientific">Promicromonospora umidemergens</name>
    <dbReference type="NCBI Taxonomy" id="629679"/>
    <lineage>
        <taxon>Bacteria</taxon>
        <taxon>Bacillati</taxon>
        <taxon>Actinomycetota</taxon>
        <taxon>Actinomycetes</taxon>
        <taxon>Micrococcales</taxon>
        <taxon>Promicromonosporaceae</taxon>
        <taxon>Promicromonospora</taxon>
    </lineage>
</organism>
<evidence type="ECO:0000313" key="3">
    <source>
        <dbReference type="EMBL" id="GAA4718098.1"/>
    </source>
</evidence>
<feature type="domain" description="AAA+ ATPase" evidence="2">
    <location>
        <begin position="69"/>
        <end position="216"/>
    </location>
</feature>
<evidence type="ECO:0000313" key="4">
    <source>
        <dbReference type="Proteomes" id="UP001500843"/>
    </source>
</evidence>
<dbReference type="InterPro" id="IPR027417">
    <property type="entry name" value="P-loop_NTPase"/>
</dbReference>
<reference evidence="4" key="1">
    <citation type="journal article" date="2019" name="Int. J. Syst. Evol. Microbiol.">
        <title>The Global Catalogue of Microorganisms (GCM) 10K type strain sequencing project: providing services to taxonomists for standard genome sequencing and annotation.</title>
        <authorList>
            <consortium name="The Broad Institute Genomics Platform"/>
            <consortium name="The Broad Institute Genome Sequencing Center for Infectious Disease"/>
            <person name="Wu L."/>
            <person name="Ma J."/>
        </authorList>
    </citation>
    <scope>NUCLEOTIDE SEQUENCE [LARGE SCALE GENOMIC DNA]</scope>
    <source>
        <strain evidence="4">JCM 17975</strain>
    </source>
</reference>
<comment type="caution">
    <text evidence="3">The sequence shown here is derived from an EMBL/GenBank/DDBJ whole genome shotgun (WGS) entry which is preliminary data.</text>
</comment>
<dbReference type="Pfam" id="PF05621">
    <property type="entry name" value="TniB"/>
    <property type="match status" value="1"/>
</dbReference>
<evidence type="ECO:0000256" key="1">
    <source>
        <dbReference type="SAM" id="MobiDB-lite"/>
    </source>
</evidence>
<dbReference type="Proteomes" id="UP001500843">
    <property type="component" value="Unassembled WGS sequence"/>
</dbReference>
<dbReference type="Gene3D" id="3.40.50.300">
    <property type="entry name" value="P-loop containing nucleotide triphosphate hydrolases"/>
    <property type="match status" value="1"/>
</dbReference>
<dbReference type="InterPro" id="IPR008868">
    <property type="entry name" value="TniB"/>
</dbReference>
<proteinExistence type="predicted"/>